<comment type="caution">
    <text evidence="2">The sequence shown here is derived from an EMBL/GenBank/DDBJ whole genome shotgun (WGS) entry which is preliminary data.</text>
</comment>
<protein>
    <submittedName>
        <fullName evidence="2">Uncharacterized protein</fullName>
    </submittedName>
</protein>
<evidence type="ECO:0000256" key="1">
    <source>
        <dbReference type="SAM" id="MobiDB-lite"/>
    </source>
</evidence>
<feature type="region of interest" description="Disordered" evidence="1">
    <location>
        <begin position="57"/>
        <end position="189"/>
    </location>
</feature>
<gene>
    <name evidence="2" type="ORF">LSCM4_03517</name>
</gene>
<dbReference type="AlphaFoldDB" id="A0A836KK09"/>
<dbReference type="GeneID" id="92359450"/>
<feature type="compositionally biased region" description="Low complexity" evidence="1">
    <location>
        <begin position="207"/>
        <end position="222"/>
    </location>
</feature>
<dbReference type="KEGG" id="loi:92359450"/>
<keyword evidence="3" id="KW-1185">Reference proteome</keyword>
<dbReference type="RefSeq" id="XP_067061453.1">
    <property type="nucleotide sequence ID" value="XM_067205516.1"/>
</dbReference>
<reference evidence="3" key="1">
    <citation type="journal article" date="2021" name="Microbiol. Resour. Announc.">
        <title>LGAAP: Leishmaniinae Genome Assembly and Annotation Pipeline.</title>
        <authorList>
            <person name="Almutairi H."/>
            <person name="Urbaniak M.D."/>
            <person name="Bates M.D."/>
            <person name="Jariyapan N."/>
            <person name="Kwakye-Nuako G."/>
            <person name="Thomaz-Soccol V."/>
            <person name="Al-Salem W.S."/>
            <person name="Dillon R.J."/>
            <person name="Bates P.A."/>
            <person name="Gatherer D."/>
        </authorList>
    </citation>
    <scope>NUCLEOTIDE SEQUENCE [LARGE SCALE GENOMIC DNA]</scope>
</reference>
<dbReference type="EMBL" id="JAFHLR010000029">
    <property type="protein sequence ID" value="KAG5473450.1"/>
    <property type="molecule type" value="Genomic_DNA"/>
</dbReference>
<feature type="compositionally biased region" description="Low complexity" evidence="1">
    <location>
        <begin position="155"/>
        <end position="184"/>
    </location>
</feature>
<name>A0A836KK09_9TRYP</name>
<evidence type="ECO:0000313" key="2">
    <source>
        <dbReference type="EMBL" id="KAG5473450.1"/>
    </source>
</evidence>
<feature type="region of interest" description="Disordered" evidence="1">
    <location>
        <begin position="201"/>
        <end position="232"/>
    </location>
</feature>
<accession>A0A836KK09</accession>
<organism evidence="2 3">
    <name type="scientific">Leishmania orientalis</name>
    <dbReference type="NCBI Taxonomy" id="2249476"/>
    <lineage>
        <taxon>Eukaryota</taxon>
        <taxon>Discoba</taxon>
        <taxon>Euglenozoa</taxon>
        <taxon>Kinetoplastea</taxon>
        <taxon>Metakinetoplastina</taxon>
        <taxon>Trypanosomatida</taxon>
        <taxon>Trypanosomatidae</taxon>
        <taxon>Leishmaniinae</taxon>
        <taxon>Leishmania</taxon>
    </lineage>
</organism>
<proteinExistence type="predicted"/>
<evidence type="ECO:0000313" key="3">
    <source>
        <dbReference type="Proteomes" id="UP000674143"/>
    </source>
</evidence>
<feature type="compositionally biased region" description="Low complexity" evidence="1">
    <location>
        <begin position="101"/>
        <end position="113"/>
    </location>
</feature>
<sequence>MSLLVPSAAHGVLNDKEYQQCLRHYLTGSPSRGWITVGGTPPDLVWNSREETAVDSEKVDFSTKTPRTRRMPKAGKSVSGPTLSNVRYRDQYLKLSPGPAPATAAAAHEAASPAREEYVLISDEEYEQSDNSRNALPSTPSSQQQRAITHMLTKGPAASSSPSPRRSGAGAGSSPASRASQRQSTGSSVVIVSQPARNVAECSSVQAGAPRGRSAGSKSSSRGRCDGADAVGEIGRKRQRFMEDFLYCEE</sequence>
<reference evidence="3" key="2">
    <citation type="journal article" date="2021" name="Sci. Data">
        <title>Chromosome-scale genome sequencing, assembly and annotation of six genomes from subfamily Leishmaniinae.</title>
        <authorList>
            <person name="Almutairi H."/>
            <person name="Urbaniak M.D."/>
            <person name="Bates M.D."/>
            <person name="Jariyapan N."/>
            <person name="Kwakye-Nuako G."/>
            <person name="Thomaz Soccol V."/>
            <person name="Al-Salem W.S."/>
            <person name="Dillon R.J."/>
            <person name="Bates P.A."/>
            <person name="Gatherer D."/>
        </authorList>
    </citation>
    <scope>NUCLEOTIDE SEQUENCE [LARGE SCALE GENOMIC DNA]</scope>
</reference>
<feature type="compositionally biased region" description="Polar residues" evidence="1">
    <location>
        <begin position="129"/>
        <end position="147"/>
    </location>
</feature>
<dbReference type="Proteomes" id="UP000674143">
    <property type="component" value="Unassembled WGS sequence"/>
</dbReference>